<evidence type="ECO:0000256" key="3">
    <source>
        <dbReference type="ARBA" id="ARBA00023242"/>
    </source>
</evidence>
<reference evidence="5" key="1">
    <citation type="submission" date="2025-08" db="UniProtKB">
        <authorList>
            <consortium name="Ensembl"/>
        </authorList>
    </citation>
    <scope>IDENTIFICATION</scope>
</reference>
<dbReference type="InterPro" id="IPR031530">
    <property type="entry name" value="UPF0688"/>
</dbReference>
<dbReference type="AlphaFoldDB" id="A0A8C4V6S2"/>
<feature type="region of interest" description="Disordered" evidence="4">
    <location>
        <begin position="1"/>
        <end position="215"/>
    </location>
</feature>
<dbReference type="PANTHER" id="PTHR28491">
    <property type="entry name" value="UPF0688 PROTEIN C1ORF174"/>
    <property type="match status" value="1"/>
</dbReference>
<organism evidence="5 6">
    <name type="scientific">Falco tinnunculus</name>
    <name type="common">Common kestrel</name>
    <dbReference type="NCBI Taxonomy" id="100819"/>
    <lineage>
        <taxon>Eukaryota</taxon>
        <taxon>Metazoa</taxon>
        <taxon>Chordata</taxon>
        <taxon>Craniata</taxon>
        <taxon>Vertebrata</taxon>
        <taxon>Euteleostomi</taxon>
        <taxon>Archelosauria</taxon>
        <taxon>Archosauria</taxon>
        <taxon>Dinosauria</taxon>
        <taxon>Saurischia</taxon>
        <taxon>Theropoda</taxon>
        <taxon>Coelurosauria</taxon>
        <taxon>Aves</taxon>
        <taxon>Neognathae</taxon>
        <taxon>Neoaves</taxon>
        <taxon>Telluraves</taxon>
        <taxon>Australaves</taxon>
        <taxon>Falconiformes</taxon>
        <taxon>Falconidae</taxon>
        <taxon>Falco</taxon>
    </lineage>
</organism>
<dbReference type="OMA" id="FKYDRGH"/>
<dbReference type="PANTHER" id="PTHR28491:SF1">
    <property type="entry name" value="UPF0688 PROTEIN C1ORF174"/>
    <property type="match status" value="1"/>
</dbReference>
<keyword evidence="3" id="KW-0539">Nucleus</keyword>
<proteinExistence type="inferred from homology"/>
<dbReference type="GO" id="GO:0005634">
    <property type="term" value="C:nucleus"/>
    <property type="evidence" value="ECO:0007669"/>
    <property type="project" value="UniProtKB-SubCell"/>
</dbReference>
<accession>A0A8C4V6S2</accession>
<evidence type="ECO:0000256" key="4">
    <source>
        <dbReference type="SAM" id="MobiDB-lite"/>
    </source>
</evidence>
<dbReference type="Pfam" id="PF15772">
    <property type="entry name" value="UPF0688"/>
    <property type="match status" value="1"/>
</dbReference>
<comment type="similarity">
    <text evidence="2">Belongs to the UPF0688 family.</text>
</comment>
<feature type="compositionally biased region" description="Low complexity" evidence="4">
    <location>
        <begin position="59"/>
        <end position="79"/>
    </location>
</feature>
<protein>
    <submittedName>
        <fullName evidence="5">Chromosome 1 open reading frame 174</fullName>
    </submittedName>
</protein>
<feature type="compositionally biased region" description="Basic and acidic residues" evidence="4">
    <location>
        <begin position="123"/>
        <end position="141"/>
    </location>
</feature>
<feature type="compositionally biased region" description="Basic and acidic residues" evidence="4">
    <location>
        <begin position="152"/>
        <end position="163"/>
    </location>
</feature>
<comment type="subcellular location">
    <subcellularLocation>
        <location evidence="1">Nucleus</location>
    </subcellularLocation>
</comment>
<dbReference type="Proteomes" id="UP000694562">
    <property type="component" value="Unplaced"/>
</dbReference>
<dbReference type="Ensembl" id="ENSFTIT00000022668.1">
    <property type="protein sequence ID" value="ENSFTIP00000021758.1"/>
    <property type="gene ID" value="ENSFTIG00000014132.1"/>
</dbReference>
<keyword evidence="6" id="KW-1185">Reference proteome</keyword>
<feature type="compositionally biased region" description="Basic and acidic residues" evidence="4">
    <location>
        <begin position="85"/>
        <end position="106"/>
    </location>
</feature>
<evidence type="ECO:0000313" key="6">
    <source>
        <dbReference type="Proteomes" id="UP000694562"/>
    </source>
</evidence>
<reference evidence="5" key="2">
    <citation type="submission" date="2025-09" db="UniProtKB">
        <authorList>
            <consortium name="Ensembl"/>
        </authorList>
    </citation>
    <scope>IDENTIFICATION</scope>
</reference>
<evidence type="ECO:0000256" key="1">
    <source>
        <dbReference type="ARBA" id="ARBA00004123"/>
    </source>
</evidence>
<name>A0A8C4V6S2_FALTI</name>
<evidence type="ECO:0000313" key="5">
    <source>
        <dbReference type="Ensembl" id="ENSFTIP00000021758.1"/>
    </source>
</evidence>
<sequence length="282" mass="30513">MAIESSRALLKMAAGGSARRAVTVGRSHTETRGPALPRRQRPRGRCVKGSLENRRLAIASAEPTGEAPAAARRGPRTTSLSSSHEAADRPPSKRQKCEKSLVKSELEGLECGSGSLTALGETLKTRDGDGHSKDSGDRDITQQKTGEGIPETNKEKQEKEHNVSLKPHSVKSSGAPSKMDDDENLCHHACTEEESSCKSVLSDGPSLEDADLPKKPIQLDNSAFLDEDSNQPMPVDRIFGDVGVLQDLPAVALPSTMMSRRESRKLHFIAKEDEEEEEEDVA</sequence>
<evidence type="ECO:0000256" key="2">
    <source>
        <dbReference type="ARBA" id="ARBA00006634"/>
    </source>
</evidence>
<dbReference type="OrthoDB" id="8730115at2759"/>